<name>A0ABQ3ULI9_9CHLR</name>
<dbReference type="PROSITE" id="PS00893">
    <property type="entry name" value="NUDIX_BOX"/>
    <property type="match status" value="1"/>
</dbReference>
<evidence type="ECO:0000256" key="1">
    <source>
        <dbReference type="ARBA" id="ARBA00022801"/>
    </source>
</evidence>
<gene>
    <name evidence="4" type="ORF">KSB_20250</name>
</gene>
<dbReference type="Pfam" id="PF00293">
    <property type="entry name" value="NUDIX"/>
    <property type="match status" value="1"/>
</dbReference>
<feature type="region of interest" description="Disordered" evidence="2">
    <location>
        <begin position="1"/>
        <end position="23"/>
    </location>
</feature>
<dbReference type="Gene3D" id="3.90.79.10">
    <property type="entry name" value="Nucleoside Triphosphate Pyrophosphohydrolase"/>
    <property type="match status" value="1"/>
</dbReference>
<proteinExistence type="predicted"/>
<evidence type="ECO:0000313" key="4">
    <source>
        <dbReference type="EMBL" id="GHO53550.1"/>
    </source>
</evidence>
<dbReference type="PANTHER" id="PTHR16099">
    <property type="entry name" value="8-OXO-DGTP DIPHOSPHATES NUDT15"/>
    <property type="match status" value="1"/>
</dbReference>
<evidence type="ECO:0000256" key="2">
    <source>
        <dbReference type="SAM" id="MobiDB-lite"/>
    </source>
</evidence>
<sequence length="179" mass="19989">MERPTIPQGETPQNQGQQQQQGETKTLASIAVLIHKGDSILLNKRVNVHGAGTWAPIVGHPEFGEAFEDCAIRETKEETGVTINNVKFRVVTNDVFEKEHKHYATIWMEAKYVSGEPHVGDAHEESEVGWFTWNALPEPLFLPLQHLLEGKTYPSQTVSKDQVGEALQPPSILHDPHAQ</sequence>
<feature type="region of interest" description="Disordered" evidence="2">
    <location>
        <begin position="159"/>
        <end position="179"/>
    </location>
</feature>
<accession>A0ABQ3ULI9</accession>
<evidence type="ECO:0000259" key="3">
    <source>
        <dbReference type="PROSITE" id="PS51462"/>
    </source>
</evidence>
<reference evidence="4 5" key="1">
    <citation type="journal article" date="2021" name="Int. J. Syst. Evol. Microbiol.">
        <title>Reticulibacter mediterranei gen. nov., sp. nov., within the new family Reticulibacteraceae fam. nov., and Ktedonospora formicarum gen. nov., sp. nov., Ktedonobacter robiniae sp. nov., Dictyobacter formicarum sp. nov. and Dictyobacter arantiisoli sp. nov., belonging to the class Ktedonobacteria.</title>
        <authorList>
            <person name="Yabe S."/>
            <person name="Zheng Y."/>
            <person name="Wang C.M."/>
            <person name="Sakai Y."/>
            <person name="Abe K."/>
            <person name="Yokota A."/>
            <person name="Donadio S."/>
            <person name="Cavaletti L."/>
            <person name="Monciardini P."/>
        </authorList>
    </citation>
    <scope>NUCLEOTIDE SEQUENCE [LARGE SCALE GENOMIC DNA]</scope>
    <source>
        <strain evidence="4 5">SOSP1-30</strain>
    </source>
</reference>
<dbReference type="PROSITE" id="PS51462">
    <property type="entry name" value="NUDIX"/>
    <property type="match status" value="1"/>
</dbReference>
<keyword evidence="1" id="KW-0378">Hydrolase</keyword>
<organism evidence="4 5">
    <name type="scientific">Ktedonobacter robiniae</name>
    <dbReference type="NCBI Taxonomy" id="2778365"/>
    <lineage>
        <taxon>Bacteria</taxon>
        <taxon>Bacillati</taxon>
        <taxon>Chloroflexota</taxon>
        <taxon>Ktedonobacteria</taxon>
        <taxon>Ktedonobacterales</taxon>
        <taxon>Ktedonobacteraceae</taxon>
        <taxon>Ktedonobacter</taxon>
    </lineage>
</organism>
<dbReference type="InterPro" id="IPR015797">
    <property type="entry name" value="NUDIX_hydrolase-like_dom_sf"/>
</dbReference>
<feature type="domain" description="Nudix hydrolase" evidence="3">
    <location>
        <begin position="24"/>
        <end position="158"/>
    </location>
</feature>
<dbReference type="InterPro" id="IPR020084">
    <property type="entry name" value="NUDIX_hydrolase_CS"/>
</dbReference>
<dbReference type="InterPro" id="IPR000086">
    <property type="entry name" value="NUDIX_hydrolase_dom"/>
</dbReference>
<dbReference type="EMBL" id="BNJG01000001">
    <property type="protein sequence ID" value="GHO53550.1"/>
    <property type="molecule type" value="Genomic_DNA"/>
</dbReference>
<dbReference type="RefSeq" id="WP_201370364.1">
    <property type="nucleotide sequence ID" value="NZ_BNJG01000001.1"/>
</dbReference>
<dbReference type="CDD" id="cd04678">
    <property type="entry name" value="NUDIX_MTH2_Nudt15"/>
    <property type="match status" value="1"/>
</dbReference>
<dbReference type="SUPFAM" id="SSF55811">
    <property type="entry name" value="Nudix"/>
    <property type="match status" value="1"/>
</dbReference>
<keyword evidence="5" id="KW-1185">Reference proteome</keyword>
<comment type="caution">
    <text evidence="4">The sequence shown here is derived from an EMBL/GenBank/DDBJ whole genome shotgun (WGS) entry which is preliminary data.</text>
</comment>
<dbReference type="Proteomes" id="UP000654345">
    <property type="component" value="Unassembled WGS sequence"/>
</dbReference>
<dbReference type="PANTHER" id="PTHR16099:SF5">
    <property type="entry name" value="NUCLEOTIDE TRIPHOSPHATE DIPHOSPHATASE NUDT15"/>
    <property type="match status" value="1"/>
</dbReference>
<protein>
    <recommendedName>
        <fullName evidence="3">Nudix hydrolase domain-containing protein</fullName>
    </recommendedName>
</protein>
<evidence type="ECO:0000313" key="5">
    <source>
        <dbReference type="Proteomes" id="UP000654345"/>
    </source>
</evidence>
<feature type="compositionally biased region" description="Low complexity" evidence="2">
    <location>
        <begin position="7"/>
        <end position="23"/>
    </location>
</feature>